<organism evidence="1 2">
    <name type="scientific">Meloidogyne enterolobii</name>
    <name type="common">Root-knot nematode worm</name>
    <name type="synonym">Meloidogyne mayaguensis</name>
    <dbReference type="NCBI Taxonomy" id="390850"/>
    <lineage>
        <taxon>Eukaryota</taxon>
        <taxon>Metazoa</taxon>
        <taxon>Ecdysozoa</taxon>
        <taxon>Nematoda</taxon>
        <taxon>Chromadorea</taxon>
        <taxon>Rhabditida</taxon>
        <taxon>Tylenchina</taxon>
        <taxon>Tylenchomorpha</taxon>
        <taxon>Tylenchoidea</taxon>
        <taxon>Meloidogynidae</taxon>
        <taxon>Meloidogyninae</taxon>
        <taxon>Meloidogyne</taxon>
    </lineage>
</organism>
<dbReference type="Proteomes" id="UP001497535">
    <property type="component" value="Unassembled WGS sequence"/>
</dbReference>
<protein>
    <submittedName>
        <fullName evidence="1">Uncharacterized protein</fullName>
    </submittedName>
</protein>
<gene>
    <name evidence="1" type="ORF">MENTE1834_LOCUS49506</name>
</gene>
<keyword evidence="2" id="KW-1185">Reference proteome</keyword>
<reference evidence="1" key="1">
    <citation type="submission" date="2023-11" db="EMBL/GenBank/DDBJ databases">
        <authorList>
            <person name="Poullet M."/>
        </authorList>
    </citation>
    <scope>NUCLEOTIDE SEQUENCE</scope>
    <source>
        <strain evidence="1">E1834</strain>
    </source>
</reference>
<sequence>MIFHNLGDTLLLLSLKKRIKSLNSFCYLYLSSLIVEEWRDIWSSKGEFIVAALAYLFGFTNLLNIPRLILDNGGPAFLFAYLISLLLIILPILLLELSIGQLTGRGPVQTFYNICPVFKGVGISQILFSIILMAMMTRFLGSVFLYIFHLFWTITDDRPGLPWLNCKNFPEYQFGTCIESSSILPINNNSTNFYQNRLATFDENSAFEQFIGIIDVTSESIDQIGKIQINWLIVQCIIWAFVFSGICFGVRWLGKIMIFSLSMSLILLLSLCGRTLFLKGAFQLFFDLFNEIEWWERLKEWQLWKKAVEQAFIATGLGFGAFCTLGSYNKKSNNLVKDSIFLLFGHILLVSLQLIFVLSLVGHISEKSGLLPSEIIVQGENQFRQILVYFSFIPHTKIFTGILLFLASFSLLNILFILSFGVLATIEDALGEKWSKCCPRFTIAFLICCFGAASSIIFATEAGKHIYELASGYLKYSTLLVILFFELLSVAWIYWIHSLGLDLRTMIASTASWIIGHSLLFLNCFLTPIPIAIAIINLIGYSFSKYSPQIRAWYWSEWLGVCIAIIPLLPILFWALLVIFKSCNYTPRISLFRRLSMAFRSPLKHELIKSNERSSTAVQHRLMSSGGNTNQNNQSSYRGASTGYILLPQAPLAQPENDEVAGQSSARNHGINQQQTNNSTASTLRAADNTNSRNGSGYLIDDYMHQQQSPSV</sequence>
<evidence type="ECO:0000313" key="2">
    <source>
        <dbReference type="Proteomes" id="UP001497535"/>
    </source>
</evidence>
<proteinExistence type="predicted"/>
<accession>A0ACB1BBB8</accession>
<comment type="caution">
    <text evidence="1">The sequence shown here is derived from an EMBL/GenBank/DDBJ whole genome shotgun (WGS) entry which is preliminary data.</text>
</comment>
<evidence type="ECO:0000313" key="1">
    <source>
        <dbReference type="EMBL" id="CAK5130653.1"/>
    </source>
</evidence>
<dbReference type="EMBL" id="CAVMJV010000395">
    <property type="protein sequence ID" value="CAK5130653.1"/>
    <property type="molecule type" value="Genomic_DNA"/>
</dbReference>
<name>A0ACB1BBB8_MELEN</name>